<reference evidence="5" key="1">
    <citation type="submission" date="2020-08" db="EMBL/GenBank/DDBJ databases">
        <title>Plant Genome Project.</title>
        <authorList>
            <person name="Zhang R.-G."/>
        </authorList>
    </citation>
    <scope>NUCLEOTIDE SEQUENCE</scope>
    <source>
        <strain evidence="5">WSP0</strain>
        <tissue evidence="5">Leaf</tissue>
    </source>
</reference>
<evidence type="ECO:0008006" key="7">
    <source>
        <dbReference type="Google" id="ProtNLM"/>
    </source>
</evidence>
<gene>
    <name evidence="5" type="ORF">RHGRI_023958</name>
</gene>
<dbReference type="PROSITE" id="PS51375">
    <property type="entry name" value="PPR"/>
    <property type="match status" value="5"/>
</dbReference>
<dbReference type="InterPro" id="IPR011990">
    <property type="entry name" value="TPR-like_helical_dom_sf"/>
</dbReference>
<evidence type="ECO:0000256" key="1">
    <source>
        <dbReference type="ARBA" id="ARBA00007626"/>
    </source>
</evidence>
<comment type="caution">
    <text evidence="5">The sequence shown here is derived from an EMBL/GenBank/DDBJ whole genome shotgun (WGS) entry which is preliminary data.</text>
</comment>
<sequence>MISSQPRYCSSTSTVNQVLAVIIQHRPFDAQLAASAITALNNHPWNVETISEVLRSIPRFLFQSTRSVGRQKGFRHRAPLKQRSLREEYNKFRKGVIVLGPAAYRDPLKVKLGLDKAMEFYYWVETHFGFTHNEITCREMACVLARGNKLKDLWEFLKEMARRETGGLVTTSTVTCLMKVLGEEGLVNEALAAFYRMKQFHCKPDVYAYNTIIYALCRAGNFKKAKFLLEQMELPGFRCPPDTLTYTILISSYCKHSMHTGCRKAIRRRMWEANHLFRVMLFKGFVPDVVTYNCLIDGCCKTNRIERALELFDGMVKRGCLPNRVTYNSLIRYYSAVNEIGKAIEMLRRMQNVNHGMPTSSSYTPIIHALCETGRVLEARDLLVELADGGSVPREYTYRLVCDALNMAGEPDLLDEGLRRKLKDGIDSRCRQVMKLFVMERYWRGSVSNVPCGIVDTGSGVWTTVSSYVSTLSAYLDLCTWSEMIDMRAQYCNILGFYLFSLLFACQLLSRIENEEPGTTLCYSSAQVPNGAMGFTRRRSSNDNKTHGINKTGLHEDKSDQERESTEPTDEDYIVFCFREDGAIHVVKDGETEASDQIDRVNQSSTRHVNHRKVCSSSHDSMLNEDEATTSEIDSIICNKKEKEKWSINLDTAPPTAALRGKNHIEEIKECETLTAKSSDSNQSDSSSGSFAFPVLSWEGVESPAQMPKPDALQLRKHHQKAVRAALLQCCRF</sequence>
<organism evidence="5 6">
    <name type="scientific">Rhododendron griersonianum</name>
    <dbReference type="NCBI Taxonomy" id="479676"/>
    <lineage>
        <taxon>Eukaryota</taxon>
        <taxon>Viridiplantae</taxon>
        <taxon>Streptophyta</taxon>
        <taxon>Embryophyta</taxon>
        <taxon>Tracheophyta</taxon>
        <taxon>Spermatophyta</taxon>
        <taxon>Magnoliopsida</taxon>
        <taxon>eudicotyledons</taxon>
        <taxon>Gunneridae</taxon>
        <taxon>Pentapetalae</taxon>
        <taxon>asterids</taxon>
        <taxon>Ericales</taxon>
        <taxon>Ericaceae</taxon>
        <taxon>Ericoideae</taxon>
        <taxon>Rhodoreae</taxon>
        <taxon>Rhododendron</taxon>
    </lineage>
</organism>
<evidence type="ECO:0000256" key="4">
    <source>
        <dbReference type="SAM" id="MobiDB-lite"/>
    </source>
</evidence>
<accession>A0AAV6J5F4</accession>
<feature type="region of interest" description="Disordered" evidence="4">
    <location>
        <begin position="533"/>
        <end position="568"/>
    </location>
</feature>
<dbReference type="GO" id="GO:0003729">
    <property type="term" value="F:mRNA binding"/>
    <property type="evidence" value="ECO:0007669"/>
    <property type="project" value="TreeGrafter"/>
</dbReference>
<dbReference type="PANTHER" id="PTHR47933">
    <property type="entry name" value="PENTATRICOPEPTIDE REPEAT-CONTAINING PROTEIN 1, MITOCHONDRIAL"/>
    <property type="match status" value="1"/>
</dbReference>
<feature type="repeat" description="PPR" evidence="3">
    <location>
        <begin position="323"/>
        <end position="357"/>
    </location>
</feature>
<evidence type="ECO:0000313" key="5">
    <source>
        <dbReference type="EMBL" id="KAG5536361.1"/>
    </source>
</evidence>
<dbReference type="Pfam" id="PF01535">
    <property type="entry name" value="PPR"/>
    <property type="match status" value="2"/>
</dbReference>
<dbReference type="InterPro" id="IPR051240">
    <property type="entry name" value="Mito_RNA-Proc/Resp"/>
</dbReference>
<dbReference type="AlphaFoldDB" id="A0AAV6J5F4"/>
<dbReference type="Proteomes" id="UP000823749">
    <property type="component" value="Chromosome 8"/>
</dbReference>
<feature type="repeat" description="PPR" evidence="3">
    <location>
        <begin position="170"/>
        <end position="204"/>
    </location>
</feature>
<dbReference type="InterPro" id="IPR002885">
    <property type="entry name" value="PPR_rpt"/>
</dbReference>
<name>A0AAV6J5F4_9ERIC</name>
<keyword evidence="6" id="KW-1185">Reference proteome</keyword>
<evidence type="ECO:0000256" key="2">
    <source>
        <dbReference type="ARBA" id="ARBA00022737"/>
    </source>
</evidence>
<keyword evidence="2" id="KW-0677">Repeat</keyword>
<feature type="compositionally biased region" description="Basic and acidic residues" evidence="4">
    <location>
        <begin position="553"/>
        <end position="566"/>
    </location>
</feature>
<protein>
    <recommendedName>
        <fullName evidence="7">Pentatricopeptide repeat-containing protein</fullName>
    </recommendedName>
</protein>
<proteinExistence type="inferred from homology"/>
<feature type="repeat" description="PPR" evidence="3">
    <location>
        <begin position="205"/>
        <end position="239"/>
    </location>
</feature>
<dbReference type="EMBL" id="JACTNZ010000008">
    <property type="protein sequence ID" value="KAG5536361.1"/>
    <property type="molecule type" value="Genomic_DNA"/>
</dbReference>
<dbReference type="Pfam" id="PF13041">
    <property type="entry name" value="PPR_2"/>
    <property type="match status" value="2"/>
</dbReference>
<comment type="similarity">
    <text evidence="1">Belongs to the PPR family. P subfamily.</text>
</comment>
<evidence type="ECO:0000256" key="3">
    <source>
        <dbReference type="PROSITE-ProRule" id="PRU00708"/>
    </source>
</evidence>
<dbReference type="PANTHER" id="PTHR47933:SF76">
    <property type="entry name" value="PENTACOTRIPEPTIDE-REPEAT REGION OF PRORP DOMAIN-CONTAINING PROTEIN"/>
    <property type="match status" value="1"/>
</dbReference>
<dbReference type="Gene3D" id="1.25.40.10">
    <property type="entry name" value="Tetratricopeptide repeat domain"/>
    <property type="match status" value="3"/>
</dbReference>
<evidence type="ECO:0000313" key="6">
    <source>
        <dbReference type="Proteomes" id="UP000823749"/>
    </source>
</evidence>
<dbReference type="NCBIfam" id="TIGR00756">
    <property type="entry name" value="PPR"/>
    <property type="match status" value="4"/>
</dbReference>
<feature type="repeat" description="PPR" evidence="3">
    <location>
        <begin position="288"/>
        <end position="322"/>
    </location>
</feature>
<feature type="repeat" description="PPR" evidence="3">
    <location>
        <begin position="359"/>
        <end position="393"/>
    </location>
</feature>